<name>A0A6I2F4Q8_9MICO</name>
<dbReference type="EMBL" id="WJIF01000002">
    <property type="protein sequence ID" value="MRG59334.1"/>
    <property type="molecule type" value="Genomic_DNA"/>
</dbReference>
<evidence type="ECO:0000313" key="1">
    <source>
        <dbReference type="EMBL" id="MRG59334.1"/>
    </source>
</evidence>
<protein>
    <submittedName>
        <fullName evidence="1">Uncharacterized protein</fullName>
    </submittedName>
</protein>
<organism evidence="1 2">
    <name type="scientific">Agromyces agglutinans</name>
    <dbReference type="NCBI Taxonomy" id="2662258"/>
    <lineage>
        <taxon>Bacteria</taxon>
        <taxon>Bacillati</taxon>
        <taxon>Actinomycetota</taxon>
        <taxon>Actinomycetes</taxon>
        <taxon>Micrococcales</taxon>
        <taxon>Microbacteriaceae</taxon>
        <taxon>Agromyces</taxon>
    </lineage>
</organism>
<keyword evidence="2" id="KW-1185">Reference proteome</keyword>
<dbReference type="AlphaFoldDB" id="A0A6I2F4Q8"/>
<accession>A0A6I2F4Q8</accession>
<gene>
    <name evidence="1" type="ORF">GE115_05530</name>
</gene>
<evidence type="ECO:0000313" key="2">
    <source>
        <dbReference type="Proteomes" id="UP000431080"/>
    </source>
</evidence>
<sequence length="115" mass="12450">MTDASTWVPVKRDDGETVGYVEPLTPDFGEVLPRNRLGHVVGEPQPYIDAEDLLVERGIGELAEHWHLDGAAQALAIAELSPAGIVLRDALLAKALVPTADVHVPWPDLDGRLSR</sequence>
<comment type="caution">
    <text evidence="1">The sequence shown here is derived from an EMBL/GenBank/DDBJ whole genome shotgun (WGS) entry which is preliminary data.</text>
</comment>
<dbReference type="RefSeq" id="WP_153683754.1">
    <property type="nucleotide sequence ID" value="NZ_WJIF01000002.1"/>
</dbReference>
<reference evidence="1 2" key="1">
    <citation type="submission" date="2019-10" db="EMBL/GenBank/DDBJ databases">
        <authorList>
            <person name="Nie G."/>
            <person name="Ming H."/>
            <person name="Yi B."/>
        </authorList>
    </citation>
    <scope>NUCLEOTIDE SEQUENCE [LARGE SCALE GENOMIC DNA]</scope>
    <source>
        <strain evidence="1 2">CFH 90414</strain>
    </source>
</reference>
<proteinExistence type="predicted"/>
<dbReference type="Proteomes" id="UP000431080">
    <property type="component" value="Unassembled WGS sequence"/>
</dbReference>